<dbReference type="Gene3D" id="3.40.190.10">
    <property type="entry name" value="Periplasmic binding protein-like II"/>
    <property type="match status" value="2"/>
</dbReference>
<feature type="transmembrane region" description="Helical" evidence="4">
    <location>
        <begin position="40"/>
        <end position="61"/>
    </location>
</feature>
<comment type="subcellular location">
    <subcellularLocation>
        <location evidence="1">Periplasm</location>
    </subcellularLocation>
</comment>
<proteinExistence type="inferred from homology"/>
<keyword evidence="4" id="KW-1133">Transmembrane helix</keyword>
<evidence type="ECO:0000256" key="1">
    <source>
        <dbReference type="ARBA" id="ARBA00004418"/>
    </source>
</evidence>
<dbReference type="Pfam" id="PF13379">
    <property type="entry name" value="NMT1_2"/>
    <property type="match status" value="1"/>
</dbReference>
<keyword evidence="3" id="KW-0732">Signal</keyword>
<evidence type="ECO:0000313" key="5">
    <source>
        <dbReference type="EMBL" id="HFK97433.1"/>
    </source>
</evidence>
<dbReference type="EMBL" id="DSTK01000026">
    <property type="protein sequence ID" value="HFK97433.1"/>
    <property type="molecule type" value="Genomic_DNA"/>
</dbReference>
<gene>
    <name evidence="5" type="ORF">ENS06_08955</name>
</gene>
<comment type="similarity">
    <text evidence="2">Belongs to the bacterial solute-binding protein SsuA/TauA family.</text>
</comment>
<protein>
    <submittedName>
        <fullName evidence="5">ABC transporter substrate-binding protein</fullName>
    </submittedName>
</protein>
<organism evidence="5">
    <name type="scientific">Desulfacinum infernum</name>
    <dbReference type="NCBI Taxonomy" id="35837"/>
    <lineage>
        <taxon>Bacteria</taxon>
        <taxon>Pseudomonadati</taxon>
        <taxon>Thermodesulfobacteriota</taxon>
        <taxon>Syntrophobacteria</taxon>
        <taxon>Syntrophobacterales</taxon>
        <taxon>Syntrophobacteraceae</taxon>
        <taxon>Desulfacinum</taxon>
    </lineage>
</organism>
<keyword evidence="4" id="KW-0472">Membrane</keyword>
<dbReference type="PANTHER" id="PTHR30024">
    <property type="entry name" value="ALIPHATIC SULFONATES-BINDING PROTEIN-RELATED"/>
    <property type="match status" value="1"/>
</dbReference>
<dbReference type="PANTHER" id="PTHR30024:SF47">
    <property type="entry name" value="TAURINE-BINDING PERIPLASMIC PROTEIN"/>
    <property type="match status" value="1"/>
</dbReference>
<accession>A0A832EJU7</accession>
<dbReference type="SUPFAM" id="SSF53850">
    <property type="entry name" value="Periplasmic binding protein-like II"/>
    <property type="match status" value="1"/>
</dbReference>
<name>A0A832EJU7_9BACT</name>
<dbReference type="AlphaFoldDB" id="A0A832EJU7"/>
<reference evidence="5" key="1">
    <citation type="journal article" date="2020" name="mSystems">
        <title>Genome- and Community-Level Interaction Insights into Carbon Utilization and Element Cycling Functions of Hydrothermarchaeota in Hydrothermal Sediment.</title>
        <authorList>
            <person name="Zhou Z."/>
            <person name="Liu Y."/>
            <person name="Xu W."/>
            <person name="Pan J."/>
            <person name="Luo Z.H."/>
            <person name="Li M."/>
        </authorList>
    </citation>
    <scope>NUCLEOTIDE SEQUENCE [LARGE SCALE GENOMIC DNA]</scope>
    <source>
        <strain evidence="5">SpSt-456</strain>
    </source>
</reference>
<evidence type="ECO:0000256" key="4">
    <source>
        <dbReference type="SAM" id="Phobius"/>
    </source>
</evidence>
<evidence type="ECO:0000256" key="2">
    <source>
        <dbReference type="ARBA" id="ARBA00010742"/>
    </source>
</evidence>
<keyword evidence="4" id="KW-0812">Transmembrane</keyword>
<dbReference type="GO" id="GO:0042597">
    <property type="term" value="C:periplasmic space"/>
    <property type="evidence" value="ECO:0007669"/>
    <property type="project" value="UniProtKB-SubCell"/>
</dbReference>
<sequence length="350" mass="38464">MRVDQTGESHRDVLRRTEGMEWAGRGIKGRGCFGKTWRHFFSILGFSAVVLAFHAAAMPAFGADKAIRLGILPVLDTLPLHVAVSEGFFEKHGLNVQLVPFDSALERDAAMQAGQLEAYFGDMVNTVLVVQGGVPMRMVTVSYVSRPGQRQFAVVGRPGLEAGSLQALPSGTVGLSNATIMEYLLDLMEERGLVPRGRFERLEVKKIPIRMQMLLGGRLDLAILPEPLVSLAESQGARVYADDQDLDVPLTVIGILDRLLQDPSGVGERFLTAYGDAVAALSRDPEKYRKLMAESCRIPESLRDTFRIPAFPRPGLPPKAEVERLLSWMGSRGLMSRPLKADDLVWSARP</sequence>
<evidence type="ECO:0000256" key="3">
    <source>
        <dbReference type="ARBA" id="ARBA00022729"/>
    </source>
</evidence>
<comment type="caution">
    <text evidence="5">The sequence shown here is derived from an EMBL/GenBank/DDBJ whole genome shotgun (WGS) entry which is preliminary data.</text>
</comment>